<dbReference type="Pfam" id="PF02104">
    <property type="entry name" value="SURF1"/>
    <property type="match status" value="1"/>
</dbReference>
<accession>A0CZ94</accession>
<keyword evidence="1" id="KW-0472">Membrane</keyword>
<feature type="chain" id="PRO_5002623444" description="Transmembrane protein" evidence="2">
    <location>
        <begin position="21"/>
        <end position="1031"/>
    </location>
</feature>
<dbReference type="HOGENOM" id="CLU_007792_1_0_1"/>
<evidence type="ECO:0000313" key="4">
    <source>
        <dbReference type="Proteomes" id="UP000000600"/>
    </source>
</evidence>
<evidence type="ECO:0008006" key="5">
    <source>
        <dbReference type="Google" id="ProtNLM"/>
    </source>
</evidence>
<dbReference type="OrthoDB" id="297234at2759"/>
<dbReference type="PROSITE" id="PS51257">
    <property type="entry name" value="PROKAR_LIPOPROTEIN"/>
    <property type="match status" value="1"/>
</dbReference>
<name>A0CZ94_PARTE</name>
<dbReference type="PANTHER" id="PTHR31398">
    <property type="entry name" value="MEIOTIC NUCLEAR DIVISION PROTEIN 1 HOMOLOG"/>
    <property type="match status" value="1"/>
</dbReference>
<organism evidence="3 4">
    <name type="scientific">Paramecium tetraurelia</name>
    <dbReference type="NCBI Taxonomy" id="5888"/>
    <lineage>
        <taxon>Eukaryota</taxon>
        <taxon>Sar</taxon>
        <taxon>Alveolata</taxon>
        <taxon>Ciliophora</taxon>
        <taxon>Intramacronucleata</taxon>
        <taxon>Oligohymenophorea</taxon>
        <taxon>Peniculida</taxon>
        <taxon>Parameciidae</taxon>
        <taxon>Paramecium</taxon>
    </lineage>
</organism>
<dbReference type="AlphaFoldDB" id="A0CZ94"/>
<dbReference type="PANTHER" id="PTHR31398:SF0">
    <property type="entry name" value="MEIOTIC NUCLEAR DIVISION PROTEIN 1 HOMOLOG"/>
    <property type="match status" value="1"/>
</dbReference>
<evidence type="ECO:0000256" key="1">
    <source>
        <dbReference type="SAM" id="Phobius"/>
    </source>
</evidence>
<dbReference type="GO" id="GO:0007131">
    <property type="term" value="P:reciprocal meiotic recombination"/>
    <property type="evidence" value="ECO:0000318"/>
    <property type="project" value="GO_Central"/>
</dbReference>
<evidence type="ECO:0000256" key="2">
    <source>
        <dbReference type="SAM" id="SignalP"/>
    </source>
</evidence>
<sequence length="1031" mass="120848">MKRILFTGVMSCLTVTAMSACNWQYRRYQESIRKWKLIDEQFKPDHPISHMMIQDILSLDPQRYSYILVKTSGTLDKYILKVYRYQDGRPGMMLCGILRDNQNDAIVVNLGWVPENFLDQIESMEGMQLNEMCAMIKLPEHRDKNTDQNLMNTFIDLELIAKENKLPEKSTNLFLERIGTSTENAGLFKVQDLYPVPSFYSTFQKPYLTPDKHKAYYWFWGSCSCLGIKMRVINIYKFILFNEEYKKISCEVQFKLLIKVLKSIDLFGQNILLNLNGEDEYKTAFGGFFTLMILGIVVLFFQSNIRDFINKVNIQSETTEVFEDQPDQIQLNETNFMFAVAIEQVNFNTNPFFNITLRQRYYERLENGTLIKGDQYIDLIPCKLDRFQNIFTPYGLNFTQQYREIGLDTWLNYSLSLKGRYTNKYFDFLKIAVNECSNNSQSNSFFTWKPVCASPEAVNEWLMDQRSFRVKLYIYKCFMLRYITNKVINPQKGDEYIQSFLDDELFFSFVPNVIGKETDVFFTKYILKTDNNLIPTNEELETTEVFAKQEGDYRDQSIYAAEQFAAIYLRRSPYTNYISRSYQKIDKLLSILGGFANIVFVALGFFVGIYNKQQCTFLNHLDLIELANEVYDFHFGNENKAKFERQQLVKEITYVKSQSKIISQKCSPASSINPGNASINCNAIQSVRPIISHQVDCTLVIHNDKQDSDQKTHKSNNKNSAVNLQPVGDNEIEWESLDKSMFSCNLTQNNNQTDIAMFNSTAKFNQERQAKTQNDHEQKSMKHSIKQMHKQIINKIGIHNRKEYLTRQIQMMLDRSRPIVFTFKFVLHQLFCGKLFQDKNCILLDKAIKKINQDLDICVIIDKVNEINLIKELLLERDQQILFNFAPKEVISIEDLSAKHHLPGRRDSKRAFTKRLGVQFSDVAKMMFDKKFKKGQFVNPGLQIYYKLYQAYERVILSEEKNNRFNKILIEKLGQEVKEVFDISNYIQVDKSRMIMDKLKKKKVNLHEEEVEELPGLLSMDQRDLKLSMIK</sequence>
<dbReference type="EMBL" id="CT868230">
    <property type="protein sequence ID" value="CAK76111.1"/>
    <property type="molecule type" value="Genomic_DNA"/>
</dbReference>
<dbReference type="GO" id="GO:0016020">
    <property type="term" value="C:membrane"/>
    <property type="evidence" value="ECO:0007669"/>
    <property type="project" value="InterPro"/>
</dbReference>
<dbReference type="OMA" id="AVNECSN"/>
<feature type="signal peptide" evidence="2">
    <location>
        <begin position="1"/>
        <end position="20"/>
    </location>
</feature>
<dbReference type="KEGG" id="ptm:GSPATT00011684001"/>
<proteinExistence type="predicted"/>
<dbReference type="GeneID" id="5029293"/>
<dbReference type="InterPro" id="IPR002994">
    <property type="entry name" value="Surf1/Shy1"/>
</dbReference>
<protein>
    <recommendedName>
        <fullName evidence="5">Transmembrane protein</fullName>
    </recommendedName>
</protein>
<keyword evidence="2" id="KW-0732">Signal</keyword>
<keyword evidence="1" id="KW-0812">Transmembrane</keyword>
<dbReference type="Proteomes" id="UP000000600">
    <property type="component" value="Unassembled WGS sequence"/>
</dbReference>
<dbReference type="InParanoid" id="A0CZ94"/>
<feature type="transmembrane region" description="Helical" evidence="1">
    <location>
        <begin position="588"/>
        <end position="610"/>
    </location>
</feature>
<keyword evidence="1" id="KW-1133">Transmembrane helix</keyword>
<gene>
    <name evidence="3" type="ORF">GSPATT00011684001</name>
</gene>
<keyword evidence="4" id="KW-1185">Reference proteome</keyword>
<feature type="transmembrane region" description="Helical" evidence="1">
    <location>
        <begin position="283"/>
        <end position="301"/>
    </location>
</feature>
<dbReference type="RefSeq" id="XP_001443508.1">
    <property type="nucleotide sequence ID" value="XM_001443471.1"/>
</dbReference>
<reference evidence="3 4" key="1">
    <citation type="journal article" date="2006" name="Nature">
        <title>Global trends of whole-genome duplications revealed by the ciliate Paramecium tetraurelia.</title>
        <authorList>
            <consortium name="Genoscope"/>
            <person name="Aury J.-M."/>
            <person name="Jaillon O."/>
            <person name="Duret L."/>
            <person name="Noel B."/>
            <person name="Jubin C."/>
            <person name="Porcel B.M."/>
            <person name="Segurens B."/>
            <person name="Daubin V."/>
            <person name="Anthouard V."/>
            <person name="Aiach N."/>
            <person name="Arnaiz O."/>
            <person name="Billaut A."/>
            <person name="Beisson J."/>
            <person name="Blanc I."/>
            <person name="Bouhouche K."/>
            <person name="Camara F."/>
            <person name="Duharcourt S."/>
            <person name="Guigo R."/>
            <person name="Gogendeau D."/>
            <person name="Katinka M."/>
            <person name="Keller A.-M."/>
            <person name="Kissmehl R."/>
            <person name="Klotz C."/>
            <person name="Koll F."/>
            <person name="Le Moue A."/>
            <person name="Lepere C."/>
            <person name="Malinsky S."/>
            <person name="Nowacki M."/>
            <person name="Nowak J.K."/>
            <person name="Plattner H."/>
            <person name="Poulain J."/>
            <person name="Ruiz F."/>
            <person name="Serrano V."/>
            <person name="Zagulski M."/>
            <person name="Dessen P."/>
            <person name="Betermier M."/>
            <person name="Weissenbach J."/>
            <person name="Scarpelli C."/>
            <person name="Schachter V."/>
            <person name="Sperling L."/>
            <person name="Meyer E."/>
            <person name="Cohen J."/>
            <person name="Wincker P."/>
        </authorList>
    </citation>
    <scope>NUCLEOTIDE SEQUENCE [LARGE SCALE GENOMIC DNA]</scope>
    <source>
        <strain evidence="3 4">Stock d4-2</strain>
    </source>
</reference>
<dbReference type="eggNOG" id="ENOG502SJ6P">
    <property type="taxonomic scope" value="Eukaryota"/>
</dbReference>
<evidence type="ECO:0000313" key="3">
    <source>
        <dbReference type="EMBL" id="CAK76111.1"/>
    </source>
</evidence>